<name>A0A2T0FE10_9ASCO</name>
<comment type="caution">
    <text evidence="1">The sequence shown here is derived from an EMBL/GenBank/DDBJ whole genome shotgun (WGS) entry which is preliminary data.</text>
</comment>
<dbReference type="EMBL" id="NDIQ01000001">
    <property type="protein sequence ID" value="PRT53197.1"/>
    <property type="molecule type" value="Genomic_DNA"/>
</dbReference>
<organism evidence="1 2">
    <name type="scientific">Wickerhamiella sorbophila</name>
    <dbReference type="NCBI Taxonomy" id="45607"/>
    <lineage>
        <taxon>Eukaryota</taxon>
        <taxon>Fungi</taxon>
        <taxon>Dikarya</taxon>
        <taxon>Ascomycota</taxon>
        <taxon>Saccharomycotina</taxon>
        <taxon>Dipodascomycetes</taxon>
        <taxon>Dipodascales</taxon>
        <taxon>Trichomonascaceae</taxon>
        <taxon>Wickerhamiella</taxon>
    </lineage>
</organism>
<reference evidence="1 2" key="1">
    <citation type="submission" date="2017-04" db="EMBL/GenBank/DDBJ databases">
        <title>Genome sequencing of [Candida] sorbophila.</title>
        <authorList>
            <person name="Ahn J.O."/>
        </authorList>
    </citation>
    <scope>NUCLEOTIDE SEQUENCE [LARGE SCALE GENOMIC DNA]</scope>
    <source>
        <strain evidence="1 2">DS02</strain>
    </source>
</reference>
<dbReference type="Proteomes" id="UP000238350">
    <property type="component" value="Unassembled WGS sequence"/>
</dbReference>
<dbReference type="OrthoDB" id="4096440at2759"/>
<sequence>MNRDNIFVIMQDTADNGQTTIYPEVHYIYSDDNFVPAMDVVEQQWGDVSVLVDFDESGREIVSSQSLSPGWQVLETRIESQALDRDQPSRLLSITGTKSRVPTDIPDLDGSVQSQVARAMQLVENLESRNREIRKLLDTRTE</sequence>
<proteinExistence type="predicted"/>
<evidence type="ECO:0000313" key="1">
    <source>
        <dbReference type="EMBL" id="PRT53197.1"/>
    </source>
</evidence>
<accession>A0A2T0FE10</accession>
<keyword evidence="2" id="KW-1185">Reference proteome</keyword>
<evidence type="ECO:0000313" key="2">
    <source>
        <dbReference type="Proteomes" id="UP000238350"/>
    </source>
</evidence>
<protein>
    <submittedName>
        <fullName evidence="1">Uncharacterized protein</fullName>
    </submittedName>
</protein>
<gene>
    <name evidence="1" type="ORF">B9G98_00817</name>
</gene>
<dbReference type="Gene3D" id="2.60.270.60">
    <property type="match status" value="1"/>
</dbReference>
<dbReference type="AlphaFoldDB" id="A0A2T0FE10"/>
<dbReference type="GeneID" id="36514566"/>
<dbReference type="RefSeq" id="XP_024663143.1">
    <property type="nucleotide sequence ID" value="XM_024807375.1"/>
</dbReference>